<dbReference type="InterPro" id="IPR006553">
    <property type="entry name" value="Leu-rich_rpt_Cys-con_subtyp"/>
</dbReference>
<dbReference type="GO" id="GO:0031146">
    <property type="term" value="P:SCF-dependent proteasomal ubiquitin-dependent protein catabolic process"/>
    <property type="evidence" value="ECO:0007669"/>
    <property type="project" value="TreeGrafter"/>
</dbReference>
<feature type="region of interest" description="Disordered" evidence="2">
    <location>
        <begin position="1103"/>
        <end position="1124"/>
    </location>
</feature>
<dbReference type="SUPFAM" id="SSF52047">
    <property type="entry name" value="RNI-like"/>
    <property type="match status" value="1"/>
</dbReference>
<dbReference type="SMART" id="SM00256">
    <property type="entry name" value="FBOX"/>
    <property type="match status" value="1"/>
</dbReference>
<dbReference type="EMBL" id="MCOG01000061">
    <property type="protein sequence ID" value="ORY60436.1"/>
    <property type="molecule type" value="Genomic_DNA"/>
</dbReference>
<evidence type="ECO:0000313" key="4">
    <source>
        <dbReference type="EMBL" id="ORY60436.1"/>
    </source>
</evidence>
<organism evidence="4 5">
    <name type="scientific">Neocallimastix californiae</name>
    <dbReference type="NCBI Taxonomy" id="1754190"/>
    <lineage>
        <taxon>Eukaryota</taxon>
        <taxon>Fungi</taxon>
        <taxon>Fungi incertae sedis</taxon>
        <taxon>Chytridiomycota</taxon>
        <taxon>Chytridiomycota incertae sedis</taxon>
        <taxon>Neocallimastigomycetes</taxon>
        <taxon>Neocallimastigales</taxon>
        <taxon>Neocallimastigaceae</taxon>
        <taxon>Neocallimastix</taxon>
    </lineage>
</organism>
<protein>
    <recommendedName>
        <fullName evidence="3">F-box domain-containing protein</fullName>
    </recommendedName>
</protein>
<dbReference type="OrthoDB" id="2149885at2759"/>
<dbReference type="InterPro" id="IPR001810">
    <property type="entry name" value="F-box_dom"/>
</dbReference>
<dbReference type="STRING" id="1754190.A0A1Y2DMR6"/>
<dbReference type="Pfam" id="PF25372">
    <property type="entry name" value="DUF7885"/>
    <property type="match status" value="1"/>
</dbReference>
<dbReference type="PANTHER" id="PTHR13318">
    <property type="entry name" value="PARTNER OF PAIRED, ISOFORM B-RELATED"/>
    <property type="match status" value="1"/>
</dbReference>
<dbReference type="PANTHER" id="PTHR13318:SF95">
    <property type="entry name" value="F-BOX PROTEIN YLR352W"/>
    <property type="match status" value="1"/>
</dbReference>
<proteinExistence type="predicted"/>
<dbReference type="InterPro" id="IPR032675">
    <property type="entry name" value="LRR_dom_sf"/>
</dbReference>
<comment type="caution">
    <text evidence="4">The sequence shown here is derived from an EMBL/GenBank/DDBJ whole genome shotgun (WGS) entry which is preliminary data.</text>
</comment>
<name>A0A1Y2DMR6_9FUNG</name>
<feature type="compositionally biased region" description="Basic and acidic residues" evidence="2">
    <location>
        <begin position="194"/>
        <end position="205"/>
    </location>
</feature>
<dbReference type="SUPFAM" id="SSF81383">
    <property type="entry name" value="F-box domain"/>
    <property type="match status" value="1"/>
</dbReference>
<dbReference type="Gene3D" id="3.80.10.10">
    <property type="entry name" value="Ribonuclease Inhibitor"/>
    <property type="match status" value="3"/>
</dbReference>
<dbReference type="GO" id="GO:0019005">
    <property type="term" value="C:SCF ubiquitin ligase complex"/>
    <property type="evidence" value="ECO:0007669"/>
    <property type="project" value="TreeGrafter"/>
</dbReference>
<gene>
    <name evidence="4" type="ORF">LY90DRAFT_668641</name>
</gene>
<dbReference type="InterPro" id="IPR036047">
    <property type="entry name" value="F-box-like_dom_sf"/>
</dbReference>
<feature type="region of interest" description="Disordered" evidence="2">
    <location>
        <begin position="182"/>
        <end position="228"/>
    </location>
</feature>
<feature type="domain" description="F-box" evidence="3">
    <location>
        <begin position="1147"/>
        <end position="1193"/>
    </location>
</feature>
<dbReference type="Pfam" id="PF00646">
    <property type="entry name" value="F-box"/>
    <property type="match status" value="1"/>
</dbReference>
<evidence type="ECO:0000313" key="5">
    <source>
        <dbReference type="Proteomes" id="UP000193920"/>
    </source>
</evidence>
<dbReference type="CDD" id="cd09917">
    <property type="entry name" value="F-box_SF"/>
    <property type="match status" value="1"/>
</dbReference>
<evidence type="ECO:0000256" key="2">
    <source>
        <dbReference type="SAM" id="MobiDB-lite"/>
    </source>
</evidence>
<dbReference type="Proteomes" id="UP000193920">
    <property type="component" value="Unassembled WGS sequence"/>
</dbReference>
<feature type="coiled-coil region" evidence="1">
    <location>
        <begin position="491"/>
        <end position="518"/>
    </location>
</feature>
<dbReference type="SMART" id="SM00367">
    <property type="entry name" value="LRR_CC"/>
    <property type="match status" value="8"/>
</dbReference>
<accession>A0A1Y2DMR6</accession>
<keyword evidence="5" id="KW-1185">Reference proteome</keyword>
<evidence type="ECO:0000259" key="3">
    <source>
        <dbReference type="PROSITE" id="PS50181"/>
    </source>
</evidence>
<dbReference type="InterPro" id="IPR057207">
    <property type="entry name" value="FBXL15_LRR"/>
</dbReference>
<sequence length="1544" mass="178519">MSFTDKTKFSNNNIASSESKLLDNVNIINKNSSSSKSKRKVKFNSINNSMDNPLYVKNEKSSQNSILFKNYFSDSFEDENDETEKENNIRTEDTRTLRENSKNEYNPSNNSIILNFNQDKILFNNLQYDSIFIRDIDPFKERNIQNNENTNFNGNILDELKKEENKENNKRNDYNNENILHDEYSTIKSKKDKRSSIKFDEEQRNNNKISSKSRKSKKNNKKNKGNDTTRELLKNKFLKFIKKYSSNSKNYSLSDDVEIEKSFYNFYDENFGKNGIDFDTNICTYEKNDGSKYNVTVNDLFDDRNEFDEFKNSIYIEDVGSNTEFTEKASKRNTSFQYNSSFVYDHDSLGSDYEDTMNYLCYNISTCIDEEYDMNEKEKNKMVNENILSGVFDDEEKEDNENKDIVKLVESKPLVTTNKGNISENSKLKENLKTFMESEAFKKVINNPETFILFLKSILIGYIDPKKIDSAKDKLFNMISNEEIEQIKKFVTDYVDIVEESEDKIKDMKEKSIMIEIEKGNATPCTDIIEQSPGFIARFNDIMIEKFTNINNAIINFTTALCPQIIKNGLNNIIKSLPFLVSFASLIPMNYVTSLLSSFPAGQTILKVVNDVITKSSFLTSSHLVLPQIAIIIGCLYKNFTRNSEDTSRGVNDDNSSIFMTKFMGLFEIFSKNLRNEGGLNNMEKDPSVITSKVVNAIFKTMMESKDLPPMFSNDKINSIIANLTDSLPNSENKLKACFTVFNDVMNKDNVASKELFDELINLLDREKLNNEDFNKILTVIIKGCQNLPVMSAQVQDSTSKNNTIEVTSSNTDVHNGNISTMDLDKSYSVIIFSQVLDELKKSKGETDINRENKTELILNREVLSKYPEGEKIIHEYKKNIDSINQDRKIKMKGANEKRYYSLVGKNTRNDYEGDPHAEFTIRKNNTRGNVAEFSIKRGKSQYGTEQIIPKYYTSSISTPTSPIYSQRKYRTYDERQLNHSFSDNDINMPSDRLFSMEKDNGFLNLEMKNEWIDDEEDKYEKKSDFILESKGLNIGDSLIHDELFVGYSKDENNEAKIESSTKIINDYDNSKESMTRHEYSINSDDTYDRLFLSSNLNTSDDSINKDKGSIDTSKKGKKTKDQSFKQKVMRHFSREASKKIEKSQKYIEWENLPLEIVFNIFKNFSIQELAQLREVSRYFNYTLTNPVFYMNINLTNESDTADNEMLIYQWKLSNGYLLSLNLSQCNLINENVFKEAIDFKIQDRKINNKSYNERENLCFNNTKSKFEEEESLVQNLRYLDLSYCSSIYSSETICNFFKGISIQPDGTIIKKYGCINLEELNLSDLYQILDDNLLISIANSCPKLKKLYVSKGYDITNYGVKMILKKCTHLEYLKLVNCPKINHEALDTRYIEEMSIMSDNISHDLNLRYLNVSYCRIMEDNFVKKVADNCPFLEELHISGCQNISDEGMKYLVSGRAWKDQRIKVLDISGCYCIGDNGIKTITPSVIEKLDISDCSFITDFGLKFIYDGMPLLKEIGYENCSGTSSNGREKLLSKYTILTRIE</sequence>
<feature type="compositionally biased region" description="Basic residues" evidence="2">
    <location>
        <begin position="211"/>
        <end position="223"/>
    </location>
</feature>
<evidence type="ECO:0000256" key="1">
    <source>
        <dbReference type="SAM" id="Coils"/>
    </source>
</evidence>
<keyword evidence="1" id="KW-0175">Coiled coil</keyword>
<dbReference type="PROSITE" id="PS50181">
    <property type="entry name" value="FBOX"/>
    <property type="match status" value="1"/>
</dbReference>
<reference evidence="4 5" key="1">
    <citation type="submission" date="2016-08" db="EMBL/GenBank/DDBJ databases">
        <title>A Parts List for Fungal Cellulosomes Revealed by Comparative Genomics.</title>
        <authorList>
            <consortium name="DOE Joint Genome Institute"/>
            <person name="Haitjema C.H."/>
            <person name="Gilmore S.P."/>
            <person name="Henske J.K."/>
            <person name="Solomon K.V."/>
            <person name="De Groot R."/>
            <person name="Kuo A."/>
            <person name="Mondo S.J."/>
            <person name="Salamov A.A."/>
            <person name="Labutti K."/>
            <person name="Zhao Z."/>
            <person name="Chiniquy J."/>
            <person name="Barry K."/>
            <person name="Brewer H.M."/>
            <person name="Purvine S.O."/>
            <person name="Wright A.T."/>
            <person name="Boxma B."/>
            <person name="Van Alen T."/>
            <person name="Hackstein J.H."/>
            <person name="Baker S.E."/>
            <person name="Grigoriev I.V."/>
            <person name="O'Malley M.A."/>
        </authorList>
    </citation>
    <scope>NUCLEOTIDE SEQUENCE [LARGE SCALE GENOMIC DNA]</scope>
    <source>
        <strain evidence="4 5">G1</strain>
    </source>
</reference>